<dbReference type="Proteomes" id="UP001497522">
    <property type="component" value="Chromosome 8"/>
</dbReference>
<protein>
    <submittedName>
        <fullName evidence="2">Uncharacterized protein</fullName>
    </submittedName>
</protein>
<evidence type="ECO:0000313" key="3">
    <source>
        <dbReference type="Proteomes" id="UP001497522"/>
    </source>
</evidence>
<reference evidence="2" key="1">
    <citation type="submission" date="2024-03" db="EMBL/GenBank/DDBJ databases">
        <authorList>
            <consortium name="ELIXIR-Norway"/>
            <consortium name="Elixir Norway"/>
        </authorList>
    </citation>
    <scope>NUCLEOTIDE SEQUENCE</scope>
</reference>
<evidence type="ECO:0000313" key="2">
    <source>
        <dbReference type="EMBL" id="CAK9881855.1"/>
    </source>
</evidence>
<evidence type="ECO:0000256" key="1">
    <source>
        <dbReference type="SAM" id="MobiDB-lite"/>
    </source>
</evidence>
<feature type="region of interest" description="Disordered" evidence="1">
    <location>
        <begin position="1"/>
        <end position="40"/>
    </location>
</feature>
<dbReference type="EMBL" id="OZ023709">
    <property type="protein sequence ID" value="CAK9881855.1"/>
    <property type="molecule type" value="Genomic_DNA"/>
</dbReference>
<sequence>MPSTPPTTDVSRHGERPFFTARTAPHAPSKDEEEGEGVDMFRRRPYRTLSILGTCSPPAPPMLLRLTARHKCRCMHAAAHGEKADLSNYAQADEDARTLAGNVPIKKKFFFHLVVQPIETKTRAALC</sequence>
<name>A0ABP1BZG7_9BRYO</name>
<gene>
    <name evidence="2" type="ORF">CSSPJE1EN2_LOCUS23211</name>
</gene>
<organism evidence="2 3">
    <name type="scientific">Sphagnum jensenii</name>
    <dbReference type="NCBI Taxonomy" id="128206"/>
    <lineage>
        <taxon>Eukaryota</taxon>
        <taxon>Viridiplantae</taxon>
        <taxon>Streptophyta</taxon>
        <taxon>Embryophyta</taxon>
        <taxon>Bryophyta</taxon>
        <taxon>Sphagnophytina</taxon>
        <taxon>Sphagnopsida</taxon>
        <taxon>Sphagnales</taxon>
        <taxon>Sphagnaceae</taxon>
        <taxon>Sphagnum</taxon>
    </lineage>
</organism>
<accession>A0ABP1BZG7</accession>
<keyword evidence="3" id="KW-1185">Reference proteome</keyword>
<proteinExistence type="predicted"/>